<dbReference type="PANTHER" id="PTHR34001:SF3">
    <property type="entry name" value="BLL7405 PROTEIN"/>
    <property type="match status" value="1"/>
</dbReference>
<evidence type="ECO:0000256" key="6">
    <source>
        <dbReference type="SAM" id="SignalP"/>
    </source>
</evidence>
<evidence type="ECO:0000259" key="7">
    <source>
        <dbReference type="Pfam" id="PF13505"/>
    </source>
</evidence>
<keyword evidence="4" id="KW-0998">Cell outer membrane</keyword>
<keyword evidence="2 6" id="KW-0732">Signal</keyword>
<accession>A0ABR6E3X1</accession>
<proteinExistence type="inferred from homology"/>
<evidence type="ECO:0000313" key="9">
    <source>
        <dbReference type="Proteomes" id="UP000548119"/>
    </source>
</evidence>
<keyword evidence="9" id="KW-1185">Reference proteome</keyword>
<evidence type="ECO:0000256" key="5">
    <source>
        <dbReference type="ARBA" id="ARBA00038306"/>
    </source>
</evidence>
<feature type="signal peptide" evidence="6">
    <location>
        <begin position="1"/>
        <end position="22"/>
    </location>
</feature>
<evidence type="ECO:0000256" key="1">
    <source>
        <dbReference type="ARBA" id="ARBA00004442"/>
    </source>
</evidence>
<reference evidence="8 9" key="1">
    <citation type="submission" date="2020-08" db="EMBL/GenBank/DDBJ databases">
        <title>Genomic Encyclopedia of Type Strains, Phase IV (KMG-IV): sequencing the most valuable type-strain genomes for metagenomic binning, comparative biology and taxonomic classification.</title>
        <authorList>
            <person name="Goeker M."/>
        </authorList>
    </citation>
    <scope>NUCLEOTIDE SEQUENCE [LARGE SCALE GENOMIC DNA]</scope>
    <source>
        <strain evidence="8 9">DSM 21431</strain>
    </source>
</reference>
<dbReference type="RefSeq" id="WP_182480054.1">
    <property type="nucleotide sequence ID" value="NZ_CAWPNC010000002.1"/>
</dbReference>
<gene>
    <name evidence="8" type="ORF">GGR10_000895</name>
</gene>
<keyword evidence="3" id="KW-0472">Membrane</keyword>
<comment type="similarity">
    <text evidence="5">Belongs to the Omp25/RopB family.</text>
</comment>
<name>A0ABR6E3X1_9HYPH</name>
<dbReference type="Gene3D" id="2.40.160.20">
    <property type="match status" value="1"/>
</dbReference>
<dbReference type="Proteomes" id="UP000548119">
    <property type="component" value="Unassembled WGS sequence"/>
</dbReference>
<dbReference type="SUPFAM" id="SSF56925">
    <property type="entry name" value="OMPA-like"/>
    <property type="match status" value="1"/>
</dbReference>
<dbReference type="Pfam" id="PF13505">
    <property type="entry name" value="OMP_b-brl"/>
    <property type="match status" value="1"/>
</dbReference>
<dbReference type="EMBL" id="JACJIR010000002">
    <property type="protein sequence ID" value="MBA9083054.1"/>
    <property type="molecule type" value="Genomic_DNA"/>
</dbReference>
<comment type="caution">
    <text evidence="8">The sequence shown here is derived from an EMBL/GenBank/DDBJ whole genome shotgun (WGS) entry which is preliminary data.</text>
</comment>
<evidence type="ECO:0000313" key="8">
    <source>
        <dbReference type="EMBL" id="MBA9083054.1"/>
    </source>
</evidence>
<evidence type="ECO:0000256" key="3">
    <source>
        <dbReference type="ARBA" id="ARBA00023136"/>
    </source>
</evidence>
<dbReference type="InterPro" id="IPR011250">
    <property type="entry name" value="OMP/PagP_B-barrel"/>
</dbReference>
<dbReference type="InterPro" id="IPR051692">
    <property type="entry name" value="OMP-like"/>
</dbReference>
<organism evidence="8 9">
    <name type="scientific">Bartonella chomelii</name>
    <dbReference type="NCBI Taxonomy" id="236402"/>
    <lineage>
        <taxon>Bacteria</taxon>
        <taxon>Pseudomonadati</taxon>
        <taxon>Pseudomonadota</taxon>
        <taxon>Alphaproteobacteria</taxon>
        <taxon>Hyphomicrobiales</taxon>
        <taxon>Bartonellaceae</taxon>
        <taxon>Bartonella</taxon>
    </lineage>
</organism>
<dbReference type="InterPro" id="IPR027385">
    <property type="entry name" value="Beta-barrel_OMP"/>
</dbReference>
<evidence type="ECO:0000256" key="4">
    <source>
        <dbReference type="ARBA" id="ARBA00023237"/>
    </source>
</evidence>
<sequence length="296" mass="30963">MNMKCVITASIFALVSASVAQAADMPVQERPTPVLPQVIVTPTFSWTGFYLGGQIGGFSSNSGWVQASGDLPGILGHNKAFPKFSGFVGGLYAGSNVDFGNGFVLGVDTDIVWSGAKAKASKLYTVVDANPGNGEGTSQKPGQPIGDLNPVDGVGVGGHLGVVARVGDEASESAQPAKREVTFSDKWSGATRVRLGFAFDRIMPYVAGGVAYSQINASVAEKANAASAETPVEELSGSKTLVGYTLGAGVDFAMTDSVMLRAEYRYSDFGKKSFIDNKAEVDLKTNDFRVGVAYKF</sequence>
<comment type="subcellular location">
    <subcellularLocation>
        <location evidence="1">Cell outer membrane</location>
    </subcellularLocation>
</comment>
<protein>
    <submittedName>
        <fullName evidence="8">Outer membrane immunogenic protein</fullName>
    </submittedName>
</protein>
<feature type="domain" description="Outer membrane protein beta-barrel" evidence="7">
    <location>
        <begin position="154"/>
        <end position="296"/>
    </location>
</feature>
<dbReference type="PANTHER" id="PTHR34001">
    <property type="entry name" value="BLL7405 PROTEIN"/>
    <property type="match status" value="1"/>
</dbReference>
<evidence type="ECO:0000256" key="2">
    <source>
        <dbReference type="ARBA" id="ARBA00022729"/>
    </source>
</evidence>
<feature type="chain" id="PRO_5045439961" evidence="6">
    <location>
        <begin position="23"/>
        <end position="296"/>
    </location>
</feature>